<dbReference type="InterPro" id="IPR036390">
    <property type="entry name" value="WH_DNA-bd_sf"/>
</dbReference>
<evidence type="ECO:0000256" key="2">
    <source>
        <dbReference type="ARBA" id="ARBA00023125"/>
    </source>
</evidence>
<dbReference type="InterPro" id="IPR000835">
    <property type="entry name" value="HTH_MarR-typ"/>
</dbReference>
<keyword evidence="2" id="KW-0238">DNA-binding</keyword>
<evidence type="ECO:0000256" key="3">
    <source>
        <dbReference type="ARBA" id="ARBA00023163"/>
    </source>
</evidence>
<dbReference type="EMBL" id="CP001083">
    <property type="protein sequence ID" value="ACQ52876.1"/>
    <property type="molecule type" value="Genomic_DNA"/>
</dbReference>
<reference evidence="5 6" key="1">
    <citation type="journal article" date="2007" name="PLoS ONE">
        <title>Analysis of the neurotoxin complex genes in Clostridium botulinum A1-A4 and B1 strains: BoNT/A3, /Ba4 and /B1 clusters are located within plasmids.</title>
        <authorList>
            <person name="Smith T.J."/>
            <person name="Hill K.K."/>
            <person name="Foley B.T."/>
            <person name="Detter J.C."/>
            <person name="Munk A.C."/>
            <person name="Bruce D.C."/>
            <person name="Doggett N.A."/>
            <person name="Smith L.A."/>
            <person name="Marks J.D."/>
            <person name="Xie G."/>
            <person name="Brettin T.S."/>
        </authorList>
    </citation>
    <scope>NUCLEOTIDE SEQUENCE [LARGE SCALE GENOMIC DNA]</scope>
    <source>
        <strain evidence="6">657 / Type Ba4</strain>
    </source>
</reference>
<dbReference type="PANTHER" id="PTHR35790:SF4">
    <property type="entry name" value="HTH-TYPE TRANSCRIPTIONAL REGULATOR PCHR"/>
    <property type="match status" value="1"/>
</dbReference>
<dbReference type="Pfam" id="PF01047">
    <property type="entry name" value="MarR"/>
    <property type="match status" value="1"/>
</dbReference>
<dbReference type="Gene3D" id="1.10.10.10">
    <property type="entry name" value="Winged helix-like DNA-binding domain superfamily/Winged helix DNA-binding domain"/>
    <property type="match status" value="1"/>
</dbReference>
<dbReference type="InterPro" id="IPR052067">
    <property type="entry name" value="Metal_resp_HTH_trans_reg"/>
</dbReference>
<reference evidence="6" key="2">
    <citation type="submission" date="2008-05" db="EMBL/GenBank/DDBJ databases">
        <title>Genome sequence of Clostridium botulinum Ba4 strain 657.</title>
        <authorList>
            <person name="Shrivastava S."/>
            <person name="Brown J.L."/>
            <person name="Bruce D."/>
            <person name="Detter C."/>
            <person name="Munk C."/>
            <person name="Smith L.A."/>
            <person name="Smith T.J."/>
            <person name="Sutton G."/>
            <person name="Brettin T.S."/>
        </authorList>
    </citation>
    <scope>NUCLEOTIDE SEQUENCE [LARGE SCALE GENOMIC DNA]</scope>
    <source>
        <strain evidence="6">657 / Type Ba4</strain>
    </source>
</reference>
<keyword evidence="3" id="KW-0804">Transcription</keyword>
<dbReference type="GO" id="GO:0003677">
    <property type="term" value="F:DNA binding"/>
    <property type="evidence" value="ECO:0007669"/>
    <property type="project" value="UniProtKB-KW"/>
</dbReference>
<accession>A0A3F3A0Y0</accession>
<dbReference type="AlphaFoldDB" id="A0A3F3A0Y0"/>
<dbReference type="PANTHER" id="PTHR35790">
    <property type="entry name" value="HTH-TYPE TRANSCRIPTIONAL REGULATOR PCHR"/>
    <property type="match status" value="1"/>
</dbReference>
<proteinExistence type="predicted"/>
<dbReference type="InterPro" id="IPR036388">
    <property type="entry name" value="WH-like_DNA-bd_sf"/>
</dbReference>
<dbReference type="PROSITE" id="PS50995">
    <property type="entry name" value="HTH_MARR_2"/>
    <property type="match status" value="1"/>
</dbReference>
<gene>
    <name evidence="5" type="ordered locus">CLJ_B1057</name>
</gene>
<organism evidence="5 6">
    <name type="scientific">Clostridium botulinum (strain 657 / Type Ba4)</name>
    <dbReference type="NCBI Taxonomy" id="515621"/>
    <lineage>
        <taxon>Bacteria</taxon>
        <taxon>Bacillati</taxon>
        <taxon>Bacillota</taxon>
        <taxon>Clostridia</taxon>
        <taxon>Eubacteriales</taxon>
        <taxon>Clostridiaceae</taxon>
        <taxon>Clostridium</taxon>
    </lineage>
</organism>
<evidence type="ECO:0000256" key="1">
    <source>
        <dbReference type="ARBA" id="ARBA00023015"/>
    </source>
</evidence>
<evidence type="ECO:0000259" key="4">
    <source>
        <dbReference type="PROSITE" id="PS50995"/>
    </source>
</evidence>
<protein>
    <submittedName>
        <fullName evidence="5">Transcriptional regulator, MarR family</fullName>
    </submittedName>
</protein>
<evidence type="ECO:0000313" key="6">
    <source>
        <dbReference type="Proteomes" id="UP000002333"/>
    </source>
</evidence>
<dbReference type="GO" id="GO:0003700">
    <property type="term" value="F:DNA-binding transcription factor activity"/>
    <property type="evidence" value="ECO:0007669"/>
    <property type="project" value="InterPro"/>
</dbReference>
<dbReference type="SUPFAM" id="SSF46785">
    <property type="entry name" value="Winged helix' DNA-binding domain"/>
    <property type="match status" value="1"/>
</dbReference>
<name>A0A3F3A0Y0_CLOB6</name>
<feature type="domain" description="HTH marR-type" evidence="4">
    <location>
        <begin position="1"/>
        <end position="144"/>
    </location>
</feature>
<dbReference type="Proteomes" id="UP000002333">
    <property type="component" value="Chromosome"/>
</dbReference>
<keyword evidence="1" id="KW-0805">Transcription regulation</keyword>
<sequence>MLEVDNINSIMEGFKEIYEKEEILGKIAFRGEYEKYGVSEIHCIDFIGKIENPNVTKISENMNMTRGAISKICKKLLNSKLIDKYKKPDNDKEIYFKLTKSGEELYKRHEIKHKKWEERNNNFFKNVDREEQEIVASFLKKFNNFLDKIIESEGDV</sequence>
<dbReference type="KEGG" id="cbi:CLJ_B1057"/>
<dbReference type="RefSeq" id="WP_003360967.1">
    <property type="nucleotide sequence ID" value="NC_012658.1"/>
</dbReference>
<evidence type="ECO:0000313" key="5">
    <source>
        <dbReference type="EMBL" id="ACQ52876.1"/>
    </source>
</evidence>
<dbReference type="SMART" id="SM00347">
    <property type="entry name" value="HTH_MARR"/>
    <property type="match status" value="1"/>
</dbReference>